<dbReference type="EMBL" id="BAABGM010000009">
    <property type="protein sequence ID" value="GAA4402863.1"/>
    <property type="molecule type" value="Genomic_DNA"/>
</dbReference>
<sequence length="298" mass="32664">MTWVQLNIGLSRADGPVLEQARRVFDAVVPQLDEARAQGDLGRFHFMRKPPDIRLRLEGPAPREHVLPKVEATLRRLREAGSVTAFAAGIYEPETRLFGGTRSMSLVHDYFDVDSRSWVDHDRLERLGATRLSADDLTARVVNDLFARTLDDRGEVWDTWCNVRQVVGDPVDEGQASGAQPVAGNSADAAGRDPDPVPAGVALGGLVEELDDGASAGEQELLRRYRTANTRLATGLRGLAHHGELECGLRVLLPFVAVFHFHRFGLDRRRQAVQAQAMAQAWDPRLGMRGGPSTGPGP</sequence>
<dbReference type="InterPro" id="IPR023809">
    <property type="entry name" value="Thiopep_bacteriocin_synth_dom"/>
</dbReference>
<gene>
    <name evidence="3" type="ORF">GCM10023168_13800</name>
</gene>
<dbReference type="Proteomes" id="UP001500945">
    <property type="component" value="Unassembled WGS sequence"/>
</dbReference>
<evidence type="ECO:0000256" key="1">
    <source>
        <dbReference type="SAM" id="MobiDB-lite"/>
    </source>
</evidence>
<dbReference type="NCBIfam" id="TIGR03891">
    <property type="entry name" value="thiopep_ocin"/>
    <property type="match status" value="1"/>
</dbReference>
<organism evidence="3 4">
    <name type="scientific">Fodinibacter luteus</name>
    <dbReference type="NCBI Taxonomy" id="552064"/>
    <lineage>
        <taxon>Bacteria</taxon>
        <taxon>Bacillati</taxon>
        <taxon>Actinomycetota</taxon>
        <taxon>Actinomycetes</taxon>
        <taxon>Micrococcales</taxon>
        <taxon>Intrasporangiaceae</taxon>
        <taxon>Fodinibacter (ex Wang et al. 2009)</taxon>
    </lineage>
</organism>
<dbReference type="Pfam" id="PF14028">
    <property type="entry name" value="Lant_dehydr_C"/>
    <property type="match status" value="1"/>
</dbReference>
<protein>
    <recommendedName>
        <fullName evidence="2">Thiopeptide-type bacteriocin biosynthesis domain-containing protein</fullName>
    </recommendedName>
</protein>
<evidence type="ECO:0000259" key="2">
    <source>
        <dbReference type="Pfam" id="PF14028"/>
    </source>
</evidence>
<name>A0ABP8KBE6_9MICO</name>
<feature type="region of interest" description="Disordered" evidence="1">
    <location>
        <begin position="171"/>
        <end position="194"/>
    </location>
</feature>
<accession>A0ABP8KBE6</accession>
<keyword evidence="4" id="KW-1185">Reference proteome</keyword>
<dbReference type="RefSeq" id="WP_345203925.1">
    <property type="nucleotide sequence ID" value="NZ_BAABGM010000009.1"/>
</dbReference>
<reference evidence="4" key="1">
    <citation type="journal article" date="2019" name="Int. J. Syst. Evol. Microbiol.">
        <title>The Global Catalogue of Microorganisms (GCM) 10K type strain sequencing project: providing services to taxonomists for standard genome sequencing and annotation.</title>
        <authorList>
            <consortium name="The Broad Institute Genomics Platform"/>
            <consortium name="The Broad Institute Genome Sequencing Center for Infectious Disease"/>
            <person name="Wu L."/>
            <person name="Ma J."/>
        </authorList>
    </citation>
    <scope>NUCLEOTIDE SEQUENCE [LARGE SCALE GENOMIC DNA]</scope>
    <source>
        <strain evidence="4">JCM 17809</strain>
    </source>
</reference>
<evidence type="ECO:0000313" key="4">
    <source>
        <dbReference type="Proteomes" id="UP001500945"/>
    </source>
</evidence>
<proteinExistence type="predicted"/>
<comment type="caution">
    <text evidence="3">The sequence shown here is derived from an EMBL/GenBank/DDBJ whole genome shotgun (WGS) entry which is preliminary data.</text>
</comment>
<feature type="domain" description="Thiopeptide-type bacteriocin biosynthesis" evidence="2">
    <location>
        <begin position="26"/>
        <end position="281"/>
    </location>
</feature>
<evidence type="ECO:0000313" key="3">
    <source>
        <dbReference type="EMBL" id="GAA4402863.1"/>
    </source>
</evidence>